<evidence type="ECO:0000256" key="5">
    <source>
        <dbReference type="ARBA" id="ARBA00023136"/>
    </source>
</evidence>
<dbReference type="PANTHER" id="PTHR43701">
    <property type="entry name" value="MEMBRANE TRANSPORTER PROTEIN MJ0441-RELATED"/>
    <property type="match status" value="1"/>
</dbReference>
<dbReference type="InterPro" id="IPR051598">
    <property type="entry name" value="TSUP/Inactive_protease-like"/>
</dbReference>
<dbReference type="Proteomes" id="UP000316747">
    <property type="component" value="Unassembled WGS sequence"/>
</dbReference>
<dbReference type="EMBL" id="VFPM01000001">
    <property type="protein sequence ID" value="TQM64743.1"/>
    <property type="molecule type" value="Genomic_DNA"/>
</dbReference>
<dbReference type="AlphaFoldDB" id="A0A543I2C6"/>
<evidence type="ECO:0000256" key="3">
    <source>
        <dbReference type="ARBA" id="ARBA00022692"/>
    </source>
</evidence>
<evidence type="ECO:0000256" key="2">
    <source>
        <dbReference type="ARBA" id="ARBA00009142"/>
    </source>
</evidence>
<feature type="transmembrane region" description="Helical" evidence="6">
    <location>
        <begin position="157"/>
        <end position="183"/>
    </location>
</feature>
<keyword evidence="4 6" id="KW-1133">Transmembrane helix</keyword>
<evidence type="ECO:0000256" key="6">
    <source>
        <dbReference type="RuleBase" id="RU363041"/>
    </source>
</evidence>
<feature type="transmembrane region" description="Helical" evidence="6">
    <location>
        <begin position="71"/>
        <end position="89"/>
    </location>
</feature>
<protein>
    <recommendedName>
        <fullName evidence="6">Probable membrane transporter protein</fullName>
    </recommendedName>
</protein>
<feature type="transmembrane region" description="Helical" evidence="6">
    <location>
        <begin position="95"/>
        <end position="114"/>
    </location>
</feature>
<sequence length="270" mass="26990">MLLMAIPIGVLIGLALGALGGGGSILTVPALVYVLGLDPAAATTSSLIIVGLTALIAVIPHARAHRVRFGAGLMFGALGAAGSFAGAALSQSLPATTLLIAFAGLMLVVATLMLRRALAHRPSGGPPFDPTAEPMITLRPFSCACPRVAKVVVTATAVGLITGFFGVGGGFVLVPALVLALGFPMPTAVGTSLLVIAVNSATALVARLSHGSTDLDWRLIGVFTLAAIAGSLVGGRVAGAVDPRRLTITFAVLLILVAIYTAARSFGLIG</sequence>
<keyword evidence="3 6" id="KW-0812">Transmembrane</keyword>
<evidence type="ECO:0000256" key="1">
    <source>
        <dbReference type="ARBA" id="ARBA00004141"/>
    </source>
</evidence>
<keyword evidence="8" id="KW-1185">Reference proteome</keyword>
<feature type="transmembrane region" description="Helical" evidence="6">
    <location>
        <begin position="246"/>
        <end position="263"/>
    </location>
</feature>
<evidence type="ECO:0000256" key="4">
    <source>
        <dbReference type="ARBA" id="ARBA00022989"/>
    </source>
</evidence>
<reference evidence="7 8" key="1">
    <citation type="submission" date="2019-06" db="EMBL/GenBank/DDBJ databases">
        <title>Genome sequencing of plant associated microbes to promote plant fitness in Sorghum bicolor and Oryza sativa.</title>
        <authorList>
            <person name="Coleman-Derr D."/>
        </authorList>
    </citation>
    <scope>NUCLEOTIDE SEQUENCE [LARGE SCALE GENOMIC DNA]</scope>
    <source>
        <strain evidence="7 8">KV-663</strain>
    </source>
</reference>
<keyword evidence="5 6" id="KW-0472">Membrane</keyword>
<feature type="transmembrane region" description="Helical" evidence="6">
    <location>
        <begin position="215"/>
        <end position="234"/>
    </location>
</feature>
<gene>
    <name evidence="7" type="ORF">FBY41_1122</name>
</gene>
<keyword evidence="6" id="KW-1003">Cell membrane</keyword>
<dbReference type="GO" id="GO:0005886">
    <property type="term" value="C:plasma membrane"/>
    <property type="evidence" value="ECO:0007669"/>
    <property type="project" value="UniProtKB-SubCell"/>
</dbReference>
<dbReference type="Pfam" id="PF01925">
    <property type="entry name" value="TauE"/>
    <property type="match status" value="1"/>
</dbReference>
<accession>A0A543I2C6</accession>
<proteinExistence type="inferred from homology"/>
<dbReference type="PANTHER" id="PTHR43701:SF2">
    <property type="entry name" value="MEMBRANE TRANSPORTER PROTEIN YJNA-RELATED"/>
    <property type="match status" value="1"/>
</dbReference>
<name>A0A543I2C6_9MICO</name>
<comment type="caution">
    <text evidence="7">The sequence shown here is derived from an EMBL/GenBank/DDBJ whole genome shotgun (WGS) entry which is preliminary data.</text>
</comment>
<evidence type="ECO:0000313" key="8">
    <source>
        <dbReference type="Proteomes" id="UP000316747"/>
    </source>
</evidence>
<feature type="transmembrane region" description="Helical" evidence="6">
    <location>
        <begin position="40"/>
        <end position="59"/>
    </location>
</feature>
<comment type="similarity">
    <text evidence="2 6">Belongs to the 4-toluene sulfonate uptake permease (TSUP) (TC 2.A.102) family.</text>
</comment>
<feature type="transmembrane region" description="Helical" evidence="6">
    <location>
        <begin position="189"/>
        <end position="208"/>
    </location>
</feature>
<organism evidence="7 8">
    <name type="scientific">Humibacillus xanthopallidus</name>
    <dbReference type="NCBI Taxonomy" id="412689"/>
    <lineage>
        <taxon>Bacteria</taxon>
        <taxon>Bacillati</taxon>
        <taxon>Actinomycetota</taxon>
        <taxon>Actinomycetes</taxon>
        <taxon>Micrococcales</taxon>
        <taxon>Intrasporangiaceae</taxon>
        <taxon>Humibacillus</taxon>
    </lineage>
</organism>
<evidence type="ECO:0000313" key="7">
    <source>
        <dbReference type="EMBL" id="TQM64743.1"/>
    </source>
</evidence>
<comment type="subcellular location">
    <subcellularLocation>
        <location evidence="6">Cell membrane</location>
        <topology evidence="6">Multi-pass membrane protein</topology>
    </subcellularLocation>
    <subcellularLocation>
        <location evidence="1">Membrane</location>
        <topology evidence="1">Multi-pass membrane protein</topology>
    </subcellularLocation>
</comment>
<dbReference type="InterPro" id="IPR002781">
    <property type="entry name" value="TM_pro_TauE-like"/>
</dbReference>